<dbReference type="GeneID" id="17319000"/>
<protein>
    <submittedName>
        <fullName evidence="3">NB-ARC protein</fullName>
    </submittedName>
</protein>
<gene>
    <name evidence="3" type="ORF">CHC_T00008609001</name>
</gene>
<feature type="region of interest" description="Disordered" evidence="1">
    <location>
        <begin position="1"/>
        <end position="22"/>
    </location>
</feature>
<dbReference type="SMART" id="SM00382">
    <property type="entry name" value="AAA"/>
    <property type="match status" value="1"/>
</dbReference>
<dbReference type="Pfam" id="PF13401">
    <property type="entry name" value="AAA_22"/>
    <property type="match status" value="1"/>
</dbReference>
<dbReference type="PRINTS" id="PR00364">
    <property type="entry name" value="DISEASERSIST"/>
</dbReference>
<evidence type="ECO:0000313" key="4">
    <source>
        <dbReference type="Proteomes" id="UP000012073"/>
    </source>
</evidence>
<dbReference type="Gene3D" id="1.10.10.10">
    <property type="entry name" value="Winged helix-like DNA-binding domain superfamily/Winged helix DNA-binding domain"/>
    <property type="match status" value="1"/>
</dbReference>
<organism evidence="3 4">
    <name type="scientific">Chondrus crispus</name>
    <name type="common">Carrageen Irish moss</name>
    <name type="synonym">Polymorpha crispa</name>
    <dbReference type="NCBI Taxonomy" id="2769"/>
    <lineage>
        <taxon>Eukaryota</taxon>
        <taxon>Rhodophyta</taxon>
        <taxon>Florideophyceae</taxon>
        <taxon>Rhodymeniophycidae</taxon>
        <taxon>Gigartinales</taxon>
        <taxon>Gigartinaceae</taxon>
        <taxon>Chondrus</taxon>
    </lineage>
</organism>
<dbReference type="AlphaFoldDB" id="R7QUJ9"/>
<dbReference type="InterPro" id="IPR042197">
    <property type="entry name" value="Apaf_helical"/>
</dbReference>
<proteinExistence type="predicted"/>
<dbReference type="Gene3D" id="1.10.8.430">
    <property type="entry name" value="Helical domain of apoptotic protease-activating factors"/>
    <property type="match status" value="1"/>
</dbReference>
<name>R7QUJ9_CHOCR</name>
<dbReference type="Proteomes" id="UP000012073">
    <property type="component" value="Unassembled WGS sequence"/>
</dbReference>
<dbReference type="EMBL" id="HG002294">
    <property type="protein sequence ID" value="CDF40995.1"/>
    <property type="molecule type" value="Genomic_DNA"/>
</dbReference>
<dbReference type="GO" id="GO:0043531">
    <property type="term" value="F:ADP binding"/>
    <property type="evidence" value="ECO:0007669"/>
    <property type="project" value="InterPro"/>
</dbReference>
<dbReference type="Gene3D" id="3.40.50.300">
    <property type="entry name" value="P-loop containing nucleotide triphosphate hydrolases"/>
    <property type="match status" value="1"/>
</dbReference>
<feature type="region of interest" description="Disordered" evidence="1">
    <location>
        <begin position="404"/>
        <end position="452"/>
    </location>
</feature>
<keyword evidence="4" id="KW-1185">Reference proteome</keyword>
<dbReference type="RefSeq" id="XP_005711289.1">
    <property type="nucleotide sequence ID" value="XM_005711232.1"/>
</dbReference>
<evidence type="ECO:0000256" key="1">
    <source>
        <dbReference type="SAM" id="MobiDB-lite"/>
    </source>
</evidence>
<dbReference type="OrthoDB" id="598235at2759"/>
<evidence type="ECO:0000313" key="3">
    <source>
        <dbReference type="EMBL" id="CDF40995.1"/>
    </source>
</evidence>
<accession>R7QUJ9</accession>
<feature type="domain" description="AAA+ ATPase" evidence="2">
    <location>
        <begin position="53"/>
        <end position="235"/>
    </location>
</feature>
<dbReference type="Gramene" id="CDF40995">
    <property type="protein sequence ID" value="CDF40995"/>
    <property type="gene ID" value="CHC_T00008609001"/>
</dbReference>
<dbReference type="InterPro" id="IPR036388">
    <property type="entry name" value="WH-like_DNA-bd_sf"/>
</dbReference>
<dbReference type="InterPro" id="IPR003593">
    <property type="entry name" value="AAA+_ATPase"/>
</dbReference>
<reference evidence="4" key="1">
    <citation type="journal article" date="2013" name="Proc. Natl. Acad. Sci. U.S.A.">
        <title>Genome structure and metabolic features in the red seaweed Chondrus crispus shed light on evolution of the Archaeplastida.</title>
        <authorList>
            <person name="Collen J."/>
            <person name="Porcel B."/>
            <person name="Carre W."/>
            <person name="Ball S.G."/>
            <person name="Chaparro C."/>
            <person name="Tonon T."/>
            <person name="Barbeyron T."/>
            <person name="Michel G."/>
            <person name="Noel B."/>
            <person name="Valentin K."/>
            <person name="Elias M."/>
            <person name="Artiguenave F."/>
            <person name="Arun A."/>
            <person name="Aury J.M."/>
            <person name="Barbosa-Neto J.F."/>
            <person name="Bothwell J.H."/>
            <person name="Bouget F.Y."/>
            <person name="Brillet L."/>
            <person name="Cabello-Hurtado F."/>
            <person name="Capella-Gutierrez S."/>
            <person name="Charrier B."/>
            <person name="Cladiere L."/>
            <person name="Cock J.M."/>
            <person name="Coelho S.M."/>
            <person name="Colleoni C."/>
            <person name="Czjzek M."/>
            <person name="Da Silva C."/>
            <person name="Delage L."/>
            <person name="Denoeud F."/>
            <person name="Deschamps P."/>
            <person name="Dittami S.M."/>
            <person name="Gabaldon T."/>
            <person name="Gachon C.M."/>
            <person name="Groisillier A."/>
            <person name="Herve C."/>
            <person name="Jabbari K."/>
            <person name="Katinka M."/>
            <person name="Kloareg B."/>
            <person name="Kowalczyk N."/>
            <person name="Labadie K."/>
            <person name="Leblanc C."/>
            <person name="Lopez P.J."/>
            <person name="McLachlan D.H."/>
            <person name="Meslet-Cladiere L."/>
            <person name="Moustafa A."/>
            <person name="Nehr Z."/>
            <person name="Nyvall Collen P."/>
            <person name="Panaud O."/>
            <person name="Partensky F."/>
            <person name="Poulain J."/>
            <person name="Rensing S.A."/>
            <person name="Rousvoal S."/>
            <person name="Samson G."/>
            <person name="Symeonidi A."/>
            <person name="Weissenbach J."/>
            <person name="Zambounis A."/>
            <person name="Wincker P."/>
            <person name="Boyen C."/>
        </authorList>
    </citation>
    <scope>NUCLEOTIDE SEQUENCE [LARGE SCALE GENOMIC DNA]</scope>
    <source>
        <strain evidence="4">cv. Stackhouse</strain>
    </source>
</reference>
<dbReference type="SUPFAM" id="SSF52540">
    <property type="entry name" value="P-loop containing nucleoside triphosphate hydrolases"/>
    <property type="match status" value="1"/>
</dbReference>
<evidence type="ECO:0000259" key="2">
    <source>
        <dbReference type="SMART" id="SM00382"/>
    </source>
</evidence>
<dbReference type="InterPro" id="IPR049945">
    <property type="entry name" value="AAA_22"/>
</dbReference>
<dbReference type="InterPro" id="IPR027417">
    <property type="entry name" value="P-loop_NTPase"/>
</dbReference>
<sequence length="501" mass="52935">MKKKRVRPSPAQNPQPRPPVFSVRPNPAHYLVSFQPGSTSPEQHVVSLLFENDRRLVCLVGLPGSGKTVALRSVAHYAAVHAHFRDGIALLGLAPSTTPASLLADLCELVGRIAGEAPKKDIEQQLASSNSHIGAIDAVANALRHRRVLLILDNVSSSPGIILQLLQRLTHVAMASASLPPKAKTSRLAILASARSVLVARKIGGNSLVHIDLLDPLGSTARDMLCAHLGLPRAELDAHCAVPAVGEAPAKVVLRRCAGLPLAVAVAGGAVKRLLVQDGNRESIWAHYSEYLTKSFEQFGQISRLFSNVAACVDAIAKWPLILPVQNALAALVTLPSDTGVSKEKLQKLWGVSNEGEVLAAIDELANQCLVKRIMRDGKVLGMKIPSIIMDYCRHEAKNLTKHNPASTAGFQPVAAKKAGGGGAKEKAKPRTKRGRPPGVRASAKIRKTKATGNGAAAVAAVGMAPGKRRAAAEPGDSLMSHFSGTAAVFQTGEAERDKES</sequence>
<dbReference type="KEGG" id="ccp:CHC_T00008609001"/>